<feature type="compositionally biased region" description="Basic and acidic residues" evidence="3">
    <location>
        <begin position="340"/>
        <end position="363"/>
    </location>
</feature>
<dbReference type="Pfam" id="PF03366">
    <property type="entry name" value="YEATS"/>
    <property type="match status" value="1"/>
</dbReference>
<evidence type="ECO:0000259" key="4">
    <source>
        <dbReference type="PROSITE" id="PS51037"/>
    </source>
</evidence>
<dbReference type="Pfam" id="PF22951">
    <property type="entry name" value="3HBD"/>
    <property type="match status" value="1"/>
</dbReference>
<organism evidence="5 6">
    <name type="scientific">Limulus polyphemus</name>
    <name type="common">Atlantic horseshoe crab</name>
    <dbReference type="NCBI Taxonomy" id="6850"/>
    <lineage>
        <taxon>Eukaryota</taxon>
        <taxon>Metazoa</taxon>
        <taxon>Ecdysozoa</taxon>
        <taxon>Arthropoda</taxon>
        <taxon>Chelicerata</taxon>
        <taxon>Merostomata</taxon>
        <taxon>Xiphosura</taxon>
        <taxon>Limulidae</taxon>
        <taxon>Limulus</taxon>
    </lineage>
</organism>
<name>A0ABM1BBR4_LIMPO</name>
<dbReference type="InterPro" id="IPR055129">
    <property type="entry name" value="YEATS_dom"/>
</dbReference>
<protein>
    <submittedName>
        <fullName evidence="6">YEATS domain-containing protein 2-like</fullName>
    </submittedName>
</protein>
<comment type="subcellular location">
    <subcellularLocation>
        <location evidence="2">Nucleus</location>
    </subcellularLocation>
</comment>
<dbReference type="InterPro" id="IPR038704">
    <property type="entry name" value="YEAST_sf"/>
</dbReference>
<keyword evidence="1 2" id="KW-0539">Nucleus</keyword>
<dbReference type="PANTHER" id="PTHR23195">
    <property type="entry name" value="YEATS DOMAIN"/>
    <property type="match status" value="1"/>
</dbReference>
<evidence type="ECO:0000313" key="6">
    <source>
        <dbReference type="RefSeq" id="XP_013778799.1"/>
    </source>
</evidence>
<dbReference type="Gene3D" id="2.60.40.1970">
    <property type="entry name" value="YEATS domain"/>
    <property type="match status" value="1"/>
</dbReference>
<gene>
    <name evidence="6" type="primary">LOC106463325</name>
</gene>
<dbReference type="RefSeq" id="XP_013778799.1">
    <property type="nucleotide sequence ID" value="XM_013923345.2"/>
</dbReference>
<evidence type="ECO:0000256" key="1">
    <source>
        <dbReference type="ARBA" id="ARBA00023242"/>
    </source>
</evidence>
<reference evidence="6" key="1">
    <citation type="submission" date="2025-08" db="UniProtKB">
        <authorList>
            <consortium name="RefSeq"/>
        </authorList>
    </citation>
    <scope>IDENTIFICATION</scope>
    <source>
        <tissue evidence="6">Muscle</tissue>
    </source>
</reference>
<accession>A0ABM1BBR4</accession>
<proteinExistence type="predicted"/>
<keyword evidence="5" id="KW-1185">Reference proteome</keyword>
<dbReference type="CDD" id="cd16907">
    <property type="entry name" value="YEATS_YEATS2_like"/>
    <property type="match status" value="1"/>
</dbReference>
<sequence length="901" mass="101923">MDRKRSFVDLDPDYTSIDIDSREKKLRVCEEDAKKVNTKKIKQILVKEIEEEISYKEVELDRIDKMLSKARIITDRLRACIIAKYYSSTFSDSTDQSYACANTSYVFSSVHPTLKKQLGKCIPYSHVDIEVDNRPKNENENYKTNEIIKQENCNSTEEPTSVHYSSLVPTTNVIKTDNMASSFISEYGVPVIKDFGGGRFRFKEHHIFVVGNVSRYIAPDSRPESDKATHKWMVYVRGTKEHPDISGTVRKVLFFLHPSYRPNDLVEINSSPFQLIRRGWGEFPVRVQLHFWDTRNRPVDVIHNLKLDKTYTGLQTLGAETVFKVWLLSTKYEDKKLPVPLSGEEKETTNHDTRILSSEKTEEGVPDLEECNSIPQIETTTQENMNDVKKEVMKVSSIQNQPLEKKEIPNQNNDKASTPNNQICSSINTEDMTHFYAQNTLSLNATTSVKTSSITQNKKLSSTNVFIPCLRTVNGEKYLILVPSSSLPKIPTSTLQLAKPESSITEGTSDNCVKTIQSSLIRSVTTTGKNTGIAKSVPKKPLQLIVVSKKASVENSMVTGTEKASQLNDLNFIHLPECKTSPTLLSNTLVNKHNKGLIIDKESTLKLKEPPCDPVSLVKSSLNEHVCVDTYSFLKHLLKLFPLVNKDVDRSIHPYCASSLEQFFSWTLGKQRASEWQRARHVHQTALQVVEEHDSLLKFKDEIGNTKKIAWWCRKFGFTPLALKARSDPFLVDLKHLTTYSMPDNIINHLVQDYHKVQHNIEEVNVDVVTVQNTDDNVESKKGKLSIVSKVSSHLDTSHFHIPCSSAAEEVRNIAAEIGVQLEAQELCPPVKCSVLEEMLLSACREFASDILRIAISKYYERMSCHPDIITVSDIFQAIQVLPENDFITNSNLGTLHSNVG</sequence>
<evidence type="ECO:0000256" key="2">
    <source>
        <dbReference type="PROSITE-ProRule" id="PRU00376"/>
    </source>
</evidence>
<dbReference type="GeneID" id="106463325"/>
<evidence type="ECO:0000313" key="5">
    <source>
        <dbReference type="Proteomes" id="UP000694941"/>
    </source>
</evidence>
<dbReference type="InterPro" id="IPR055127">
    <property type="entry name" value="YEATS2_3HBD"/>
</dbReference>
<dbReference type="Proteomes" id="UP000694941">
    <property type="component" value="Unplaced"/>
</dbReference>
<feature type="region of interest" description="Disordered" evidence="3">
    <location>
        <begin position="340"/>
        <end position="367"/>
    </location>
</feature>
<dbReference type="InterPro" id="IPR005033">
    <property type="entry name" value="YEATS"/>
</dbReference>
<dbReference type="PROSITE" id="PS51037">
    <property type="entry name" value="YEATS"/>
    <property type="match status" value="1"/>
</dbReference>
<feature type="domain" description="YEATS" evidence="4">
    <location>
        <begin position="198"/>
        <end position="371"/>
    </location>
</feature>
<evidence type="ECO:0000256" key="3">
    <source>
        <dbReference type="SAM" id="MobiDB-lite"/>
    </source>
</evidence>